<keyword evidence="2" id="KW-0964">Secreted</keyword>
<organism evidence="4 5">
    <name type="scientific">Stenomitos frigidus ULC18</name>
    <dbReference type="NCBI Taxonomy" id="2107698"/>
    <lineage>
        <taxon>Bacteria</taxon>
        <taxon>Bacillati</taxon>
        <taxon>Cyanobacteriota</taxon>
        <taxon>Cyanophyceae</taxon>
        <taxon>Leptolyngbyales</taxon>
        <taxon>Leptolyngbyaceae</taxon>
        <taxon>Stenomitos</taxon>
    </lineage>
</organism>
<dbReference type="Gene3D" id="1.10.640.10">
    <property type="entry name" value="Haem peroxidase domain superfamily, animal type"/>
    <property type="match status" value="1"/>
</dbReference>
<dbReference type="PROSITE" id="PS50292">
    <property type="entry name" value="PEROXIDASE_3"/>
    <property type="match status" value="1"/>
</dbReference>
<accession>A0A2T1DW80</accession>
<sequence length="564" mass="63308">MKSIVWRQKLRASDPSPRKTARTQFSHSTALVLLQEFFMQTSNQPPIQDARMFQDSLYRSHRSTAVAGMALVDDFSKMFPNLPSFEDGQNTGDLLQRLQQLARKGGPMDALDPTVTITNPLGGNDADRNPNNQNPDMTVGFTFLGQFLDHDITFDPAALKDPPTSPNLRTPFFDLDSVYGRGPDQDRVLYDRTSELDRPTAARFLIDFDAVRDLPRTSQQRAITADPRNDENVIISQLHLAFLKFHNRVTDQVEAEMTTAAVAAGLPLPPPGAVFEEALKRVRWHYQWIIVWQFLPATLDKDVYNQVRNDRPTLFLPSARPKIPREFQVAAYRFGHSQVRPGYKVNVGFGAPIFDARIDPREGDPNDLRGGRRAPRRFVEWDTFFNFGTQEINPDTGAVRAKVKQNKRIDPFLSTPLFDLPVGPGLPSPADDVRTLAGRNLERHIQHHLASGQDIAAALGYPALQTADFPADVQALGFDVSTPLWYYILLEAWRQPGRPPQQQGQRLGLVGSRIVAEVFLSLLLSDPDSYLSRQPEWTPTLPQRDGRVTGSFTMTDLLTFAGVA</sequence>
<dbReference type="PANTHER" id="PTHR11475:SF4">
    <property type="entry name" value="CHORION PEROXIDASE"/>
    <property type="match status" value="1"/>
</dbReference>
<dbReference type="GO" id="GO:0004601">
    <property type="term" value="F:peroxidase activity"/>
    <property type="evidence" value="ECO:0007669"/>
    <property type="project" value="UniProtKB-KW"/>
</dbReference>
<evidence type="ECO:0000313" key="4">
    <source>
        <dbReference type="EMBL" id="PSB24755.1"/>
    </source>
</evidence>
<comment type="caution">
    <text evidence="4">The sequence shown here is derived from an EMBL/GenBank/DDBJ whole genome shotgun (WGS) entry which is preliminary data.</text>
</comment>
<dbReference type="Pfam" id="PF03098">
    <property type="entry name" value="An_peroxidase"/>
    <property type="match status" value="1"/>
</dbReference>
<gene>
    <name evidence="4" type="ORF">C7B82_25425</name>
</gene>
<dbReference type="CDD" id="cd09819">
    <property type="entry name" value="An_peroxidase_bacterial_1"/>
    <property type="match status" value="1"/>
</dbReference>
<proteinExistence type="predicted"/>
<dbReference type="GO" id="GO:0005576">
    <property type="term" value="C:extracellular region"/>
    <property type="evidence" value="ECO:0007669"/>
    <property type="project" value="UniProtKB-SubCell"/>
</dbReference>
<evidence type="ECO:0000256" key="2">
    <source>
        <dbReference type="ARBA" id="ARBA00022525"/>
    </source>
</evidence>
<keyword evidence="4" id="KW-0575">Peroxidase</keyword>
<dbReference type="Proteomes" id="UP000239576">
    <property type="component" value="Unassembled WGS sequence"/>
</dbReference>
<evidence type="ECO:0000256" key="3">
    <source>
        <dbReference type="ARBA" id="ARBA00023180"/>
    </source>
</evidence>
<dbReference type="SUPFAM" id="SSF48113">
    <property type="entry name" value="Heme-dependent peroxidases"/>
    <property type="match status" value="1"/>
</dbReference>
<protein>
    <submittedName>
        <fullName evidence="4">Peroxidase</fullName>
    </submittedName>
</protein>
<comment type="subcellular location">
    <subcellularLocation>
        <location evidence="1">Secreted</location>
    </subcellularLocation>
</comment>
<evidence type="ECO:0000313" key="5">
    <source>
        <dbReference type="Proteomes" id="UP000239576"/>
    </source>
</evidence>
<dbReference type="InterPro" id="IPR010255">
    <property type="entry name" value="Haem_peroxidase_sf"/>
</dbReference>
<reference evidence="4 5" key="2">
    <citation type="submission" date="2018-03" db="EMBL/GenBank/DDBJ databases">
        <title>The ancient ancestry and fast evolution of plastids.</title>
        <authorList>
            <person name="Moore K.R."/>
            <person name="Magnabosco C."/>
            <person name="Momper L."/>
            <person name="Gold D.A."/>
            <person name="Bosak T."/>
            <person name="Fournier G.P."/>
        </authorList>
    </citation>
    <scope>NUCLEOTIDE SEQUENCE [LARGE SCALE GENOMIC DNA]</scope>
    <source>
        <strain evidence="4 5">ULC18</strain>
    </source>
</reference>
<dbReference type="GO" id="GO:0006979">
    <property type="term" value="P:response to oxidative stress"/>
    <property type="evidence" value="ECO:0007669"/>
    <property type="project" value="InterPro"/>
</dbReference>
<dbReference type="AlphaFoldDB" id="A0A2T1DW80"/>
<keyword evidence="5" id="KW-1185">Reference proteome</keyword>
<dbReference type="PANTHER" id="PTHR11475">
    <property type="entry name" value="OXIDASE/PEROXIDASE"/>
    <property type="match status" value="1"/>
</dbReference>
<keyword evidence="4" id="KW-0560">Oxidoreductase</keyword>
<reference evidence="5" key="1">
    <citation type="submission" date="2018-02" db="EMBL/GenBank/DDBJ databases">
        <authorList>
            <person name="Moore K."/>
            <person name="Momper L."/>
        </authorList>
    </citation>
    <scope>NUCLEOTIDE SEQUENCE [LARGE SCALE GENOMIC DNA]</scope>
    <source>
        <strain evidence="5">ULC18</strain>
    </source>
</reference>
<dbReference type="InterPro" id="IPR019791">
    <property type="entry name" value="Haem_peroxidase_animal"/>
</dbReference>
<dbReference type="GO" id="GO:0020037">
    <property type="term" value="F:heme binding"/>
    <property type="evidence" value="ECO:0007669"/>
    <property type="project" value="InterPro"/>
</dbReference>
<dbReference type="EMBL" id="PVWK01000140">
    <property type="protein sequence ID" value="PSB24755.1"/>
    <property type="molecule type" value="Genomic_DNA"/>
</dbReference>
<dbReference type="InterPro" id="IPR037120">
    <property type="entry name" value="Haem_peroxidase_sf_animal"/>
</dbReference>
<keyword evidence="3" id="KW-0325">Glycoprotein</keyword>
<name>A0A2T1DW80_9CYAN</name>
<evidence type="ECO:0000256" key="1">
    <source>
        <dbReference type="ARBA" id="ARBA00004613"/>
    </source>
</evidence>